<feature type="domain" description="NADH:flavin oxidoreductase/NADH oxidase N-terminal" evidence="10">
    <location>
        <begin position="9"/>
        <end position="325"/>
    </location>
</feature>
<keyword evidence="4" id="KW-0285">Flavoprotein</keyword>
<dbReference type="EMBL" id="BCTB01000004">
    <property type="protein sequence ID" value="GAT13893.1"/>
    <property type="molecule type" value="Genomic_DNA"/>
</dbReference>
<feature type="domain" description="FAD/NAD(P)-binding" evidence="11">
    <location>
        <begin position="379"/>
        <end position="599"/>
    </location>
</feature>
<dbReference type="AlphaFoldDB" id="A0A100XCA4"/>
<dbReference type="GO" id="GO:0051536">
    <property type="term" value="F:iron-sulfur cluster binding"/>
    <property type="evidence" value="ECO:0007669"/>
    <property type="project" value="UniProtKB-KW"/>
</dbReference>
<sequence length="639" mass="67879">MAATISASAPFRIGALSLRNRLVATAHGSGVVAGGLARPGDDDYWRRCAAGGAAMVIAGGTVVSPDSANRTGNITEAWRPEAVDGLRRRASAIAREGAVPVCQLVHLGRETLGAEIWEHPVAPSPVRSPREPVRARTMSESDIDRVIDDFVVSSRHAAEAGFRAVELHAAHGYLLGQFLSPAINRRPDAQNTAGRVRILHRLRSAIVEACPDLVVGVRVSVEDADEGDLGLDRVCEILPLLEPFDYLNVTVGVRTTYVRDMATAAPPLLPHIERLRGATSKPLLVSQAFRSRDDIESALHRGADLIGLARPLIADPELPRKLISGADSRIRPCVSCNEDCRSFTPVLLCTVNPTLAPPGQSARPATPLRFGTAPGTPARVAVVGAGPAGLEAALRLAGSHDVTLFESTDRIGGQLRIAAEAPHRTGWARLLRFYGENLDRVRLELNHRAGPDDLTGFGEVVIATGATEAATDHTMSATSLIGDHSTETIGNRVVIVDDGFGYWLTISAIETALARGAQHVTVLVPGPAFAATIPPESRVQLLRRLTGEPVDIVVQAALSHVSAAGSRYRLTYRNTLSGQTTGLTCDRVVTVGERIASDWQGLATALPQARVQVIGDAVVPRRVAHAVAEGYAAAQRIRA</sequence>
<evidence type="ECO:0000313" key="12">
    <source>
        <dbReference type="EMBL" id="GAT13893.1"/>
    </source>
</evidence>
<dbReference type="GO" id="GO:0046872">
    <property type="term" value="F:metal ion binding"/>
    <property type="evidence" value="ECO:0007669"/>
    <property type="project" value="UniProtKB-KW"/>
</dbReference>
<evidence type="ECO:0000259" key="11">
    <source>
        <dbReference type="Pfam" id="PF07992"/>
    </source>
</evidence>
<proteinExistence type="inferred from homology"/>
<dbReference type="InterPro" id="IPR023753">
    <property type="entry name" value="FAD/NAD-binding_dom"/>
</dbReference>
<evidence type="ECO:0000256" key="5">
    <source>
        <dbReference type="ARBA" id="ARBA00022643"/>
    </source>
</evidence>
<keyword evidence="7" id="KW-0560">Oxidoreductase</keyword>
<reference evidence="12 13" key="1">
    <citation type="journal article" date="2016" name="Genome Announc.">
        <title>Draft Genome Sequences of Five Rapidly Growing Mycobacterium Species, M. thermoresistibile, M. fortuitum subsp. acetamidolyticum, M. canariasense, M. brisbanense, and M. novocastrense.</title>
        <authorList>
            <person name="Katahira K."/>
            <person name="Ogura Y."/>
            <person name="Gotoh Y."/>
            <person name="Hayashi T."/>
        </authorList>
    </citation>
    <scope>NUCLEOTIDE SEQUENCE [LARGE SCALE GENOMIC DNA]</scope>
    <source>
        <strain evidence="12 13">JCM6362</strain>
    </source>
</reference>
<dbReference type="InterPro" id="IPR001155">
    <property type="entry name" value="OxRdtase_FMN_N"/>
</dbReference>
<evidence type="ECO:0000256" key="3">
    <source>
        <dbReference type="ARBA" id="ARBA00011048"/>
    </source>
</evidence>
<dbReference type="Gene3D" id="3.50.50.60">
    <property type="entry name" value="FAD/NAD(P)-binding domain"/>
    <property type="match status" value="1"/>
</dbReference>
<dbReference type="Gene3D" id="3.20.20.70">
    <property type="entry name" value="Aldolase class I"/>
    <property type="match status" value="1"/>
</dbReference>
<dbReference type="SUPFAM" id="SSF51395">
    <property type="entry name" value="FMN-linked oxidoreductases"/>
    <property type="match status" value="1"/>
</dbReference>
<keyword evidence="5" id="KW-0288">FMN</keyword>
<keyword evidence="6" id="KW-0479">Metal-binding</keyword>
<name>A0A100XCA4_MYCTH</name>
<evidence type="ECO:0000256" key="2">
    <source>
        <dbReference type="ARBA" id="ARBA00001966"/>
    </source>
</evidence>
<dbReference type="InterPro" id="IPR013785">
    <property type="entry name" value="Aldolase_TIM"/>
</dbReference>
<dbReference type="Pfam" id="PF07992">
    <property type="entry name" value="Pyr_redox_2"/>
    <property type="match status" value="1"/>
</dbReference>
<dbReference type="Proteomes" id="UP000069654">
    <property type="component" value="Unassembled WGS sequence"/>
</dbReference>
<evidence type="ECO:0000256" key="9">
    <source>
        <dbReference type="ARBA" id="ARBA00023014"/>
    </source>
</evidence>
<keyword evidence="8" id="KW-0408">Iron</keyword>
<evidence type="ECO:0000256" key="8">
    <source>
        <dbReference type="ARBA" id="ARBA00023004"/>
    </source>
</evidence>
<protein>
    <submittedName>
        <fullName evidence="12">Oxidoreductase</fullName>
    </submittedName>
</protein>
<dbReference type="SUPFAM" id="SSF51905">
    <property type="entry name" value="FAD/NAD(P)-binding domain"/>
    <property type="match status" value="1"/>
</dbReference>
<dbReference type="GO" id="GO:0010181">
    <property type="term" value="F:FMN binding"/>
    <property type="evidence" value="ECO:0007669"/>
    <property type="project" value="InterPro"/>
</dbReference>
<dbReference type="PANTHER" id="PTHR42917">
    <property type="entry name" value="2,4-DIENOYL-COA REDUCTASE"/>
    <property type="match status" value="1"/>
</dbReference>
<comment type="caution">
    <text evidence="12">The sequence shown here is derived from an EMBL/GenBank/DDBJ whole genome shotgun (WGS) entry which is preliminary data.</text>
</comment>
<reference evidence="13" key="2">
    <citation type="submission" date="2016-02" db="EMBL/GenBank/DDBJ databases">
        <title>Draft genome sequence of five rapidly growing Mycobacterium species.</title>
        <authorList>
            <person name="Katahira K."/>
            <person name="Gotou Y."/>
            <person name="Iida K."/>
            <person name="Ogura Y."/>
            <person name="Hayashi T."/>
        </authorList>
    </citation>
    <scope>NUCLEOTIDE SEQUENCE [LARGE SCALE GENOMIC DNA]</scope>
    <source>
        <strain evidence="13">JCM6362</strain>
    </source>
</reference>
<gene>
    <name evidence="12" type="ORF">RMCT_0864</name>
</gene>
<accession>A0A100XCA4</accession>
<dbReference type="STRING" id="1797.RMCT_0864"/>
<evidence type="ECO:0000259" key="10">
    <source>
        <dbReference type="Pfam" id="PF00724"/>
    </source>
</evidence>
<evidence type="ECO:0000313" key="13">
    <source>
        <dbReference type="Proteomes" id="UP000069654"/>
    </source>
</evidence>
<comment type="similarity">
    <text evidence="3">In the N-terminal section; belongs to the NADH:flavin oxidoreductase/NADH oxidase family.</text>
</comment>
<evidence type="ECO:0000256" key="6">
    <source>
        <dbReference type="ARBA" id="ARBA00022723"/>
    </source>
</evidence>
<evidence type="ECO:0000256" key="4">
    <source>
        <dbReference type="ARBA" id="ARBA00022630"/>
    </source>
</evidence>
<dbReference type="InterPro" id="IPR036188">
    <property type="entry name" value="FAD/NAD-bd_sf"/>
</dbReference>
<evidence type="ECO:0000256" key="7">
    <source>
        <dbReference type="ARBA" id="ARBA00023002"/>
    </source>
</evidence>
<keyword evidence="9" id="KW-0411">Iron-sulfur</keyword>
<organism evidence="12 13">
    <name type="scientific">Mycolicibacterium thermoresistibile</name>
    <name type="common">Mycobacterium thermoresistibile</name>
    <dbReference type="NCBI Taxonomy" id="1797"/>
    <lineage>
        <taxon>Bacteria</taxon>
        <taxon>Bacillati</taxon>
        <taxon>Actinomycetota</taxon>
        <taxon>Actinomycetes</taxon>
        <taxon>Mycobacteriales</taxon>
        <taxon>Mycobacteriaceae</taxon>
        <taxon>Mycolicibacterium</taxon>
    </lineage>
</organism>
<evidence type="ECO:0000256" key="1">
    <source>
        <dbReference type="ARBA" id="ARBA00001917"/>
    </source>
</evidence>
<comment type="cofactor">
    <cofactor evidence="2">
        <name>[4Fe-4S] cluster</name>
        <dbReference type="ChEBI" id="CHEBI:49883"/>
    </cofactor>
</comment>
<comment type="cofactor">
    <cofactor evidence="1">
        <name>FMN</name>
        <dbReference type="ChEBI" id="CHEBI:58210"/>
    </cofactor>
</comment>
<dbReference type="Gene3D" id="3.40.50.720">
    <property type="entry name" value="NAD(P)-binding Rossmann-like Domain"/>
    <property type="match status" value="1"/>
</dbReference>
<dbReference type="PANTHER" id="PTHR42917:SF2">
    <property type="entry name" value="2,4-DIENOYL-COA REDUCTASE [(2E)-ENOYL-COA-PRODUCING]"/>
    <property type="match status" value="1"/>
</dbReference>
<dbReference type="Pfam" id="PF00724">
    <property type="entry name" value="Oxidored_FMN"/>
    <property type="match status" value="1"/>
</dbReference>
<dbReference type="InterPro" id="IPR051793">
    <property type="entry name" value="NADH:flavin_oxidoreductase"/>
</dbReference>
<dbReference type="GO" id="GO:0016491">
    <property type="term" value="F:oxidoreductase activity"/>
    <property type="evidence" value="ECO:0007669"/>
    <property type="project" value="UniProtKB-KW"/>
</dbReference>